<reference evidence="1 2" key="1">
    <citation type="journal article" date="2015" name="Appl. Environ. Microbiol.">
        <title>The Enterobacterium Trabulsiella odontotermitis Presents Novel Adaptations Related to Its Association with Fungus-Growing Termites.</title>
        <authorList>
            <person name="Sapountzis P."/>
            <person name="Gruntjes T."/>
            <person name="Otani S."/>
            <person name="Estevez J."/>
            <person name="da Costa R.R."/>
            <person name="Plunkett G.3rd."/>
            <person name="Perna N.T."/>
            <person name="Poulsen M."/>
        </authorList>
    </citation>
    <scope>NUCLEOTIDE SEQUENCE [LARGE SCALE GENOMIC DNA]</scope>
    <source>
        <strain evidence="1 2">12</strain>
    </source>
</reference>
<dbReference type="RefSeq" id="WP_049855806.1">
    <property type="nucleotide sequence ID" value="NZ_JNGI01000012.1"/>
</dbReference>
<protein>
    <submittedName>
        <fullName evidence="1">Uncharacterized protein</fullName>
    </submittedName>
</protein>
<organism evidence="1 2">
    <name type="scientific">Trabulsiella odontotermitis</name>
    <dbReference type="NCBI Taxonomy" id="379893"/>
    <lineage>
        <taxon>Bacteria</taxon>
        <taxon>Pseudomonadati</taxon>
        <taxon>Pseudomonadota</taxon>
        <taxon>Gammaproteobacteria</taxon>
        <taxon>Enterobacterales</taxon>
        <taxon>Enterobacteriaceae</taxon>
        <taxon>Trabulsiella</taxon>
    </lineage>
</organism>
<comment type="caution">
    <text evidence="1">The sequence shown here is derived from an EMBL/GenBank/DDBJ whole genome shotgun (WGS) entry which is preliminary data.</text>
</comment>
<dbReference type="EMBL" id="JNGI01000012">
    <property type="protein sequence ID" value="KNC95525.1"/>
    <property type="molecule type" value="Genomic_DNA"/>
</dbReference>
<keyword evidence="2" id="KW-1185">Reference proteome</keyword>
<dbReference type="Proteomes" id="UP000037393">
    <property type="component" value="Unassembled WGS sequence"/>
</dbReference>
<dbReference type="PATRIC" id="fig|379893.4.peg.262"/>
<evidence type="ECO:0000313" key="2">
    <source>
        <dbReference type="Proteomes" id="UP000037393"/>
    </source>
</evidence>
<proteinExistence type="predicted"/>
<evidence type="ECO:0000313" key="1">
    <source>
        <dbReference type="EMBL" id="KNC95525.1"/>
    </source>
</evidence>
<name>A0A0L0H243_9ENTR</name>
<accession>A0A0L0H243</accession>
<dbReference type="AlphaFoldDB" id="A0A0L0H243"/>
<gene>
    <name evidence="1" type="ORF">GM31_01275</name>
</gene>
<sequence>MATIPTQTHPLLSVPFTATTDFTVLADHCEKFAETLIENDDKALKMALCARLSACLTLLQPTLNDPVPHHLFESLTIDTLPPLKPAFDPDSALLCDYCLTLARLLSGQALVPEMEKTLTGLLCELVWFFAADTKKPRWIRTSEGVISVEELMEPILTL</sequence>